<gene>
    <name evidence="2" type="ORF">PAPOLLO_LOCUS8025</name>
</gene>
<proteinExistence type="predicted"/>
<evidence type="ECO:0000313" key="2">
    <source>
        <dbReference type="EMBL" id="CAG4968902.1"/>
    </source>
</evidence>
<evidence type="ECO:0000313" key="3">
    <source>
        <dbReference type="Proteomes" id="UP000691718"/>
    </source>
</evidence>
<evidence type="ECO:0000256" key="1">
    <source>
        <dbReference type="SAM" id="MobiDB-lite"/>
    </source>
</evidence>
<name>A0A8S3WMM8_PARAO</name>
<feature type="region of interest" description="Disordered" evidence="1">
    <location>
        <begin position="57"/>
        <end position="127"/>
    </location>
</feature>
<keyword evidence="3" id="KW-1185">Reference proteome</keyword>
<accession>A0A8S3WMM8</accession>
<comment type="caution">
    <text evidence="2">The sequence shown here is derived from an EMBL/GenBank/DDBJ whole genome shotgun (WGS) entry which is preliminary data.</text>
</comment>
<protein>
    <submittedName>
        <fullName evidence="2">(apollo) hypothetical protein</fullName>
    </submittedName>
</protein>
<dbReference type="AlphaFoldDB" id="A0A8S3WMM8"/>
<reference evidence="2" key="1">
    <citation type="submission" date="2021-04" db="EMBL/GenBank/DDBJ databases">
        <authorList>
            <person name="Tunstrom K."/>
        </authorList>
    </citation>
    <scope>NUCLEOTIDE SEQUENCE</scope>
</reference>
<dbReference type="Proteomes" id="UP000691718">
    <property type="component" value="Unassembled WGS sequence"/>
</dbReference>
<sequence length="127" mass="14423">MEGYGLQVETWNFSEGWVWKGAYGWCRSGVRRTADRKVAQVKKGFFDFISSAGFVDNPRPSAEPRNSLNQQDVPWPPIHYNNVLESGANENDDLSSETDANYVPESEEDENQPCNSQAFVLKKKKCE</sequence>
<dbReference type="EMBL" id="CAJQZP010000566">
    <property type="protein sequence ID" value="CAG4968902.1"/>
    <property type="molecule type" value="Genomic_DNA"/>
</dbReference>
<organism evidence="2 3">
    <name type="scientific">Parnassius apollo</name>
    <name type="common">Apollo butterfly</name>
    <name type="synonym">Papilio apollo</name>
    <dbReference type="NCBI Taxonomy" id="110799"/>
    <lineage>
        <taxon>Eukaryota</taxon>
        <taxon>Metazoa</taxon>
        <taxon>Ecdysozoa</taxon>
        <taxon>Arthropoda</taxon>
        <taxon>Hexapoda</taxon>
        <taxon>Insecta</taxon>
        <taxon>Pterygota</taxon>
        <taxon>Neoptera</taxon>
        <taxon>Endopterygota</taxon>
        <taxon>Lepidoptera</taxon>
        <taxon>Glossata</taxon>
        <taxon>Ditrysia</taxon>
        <taxon>Papilionoidea</taxon>
        <taxon>Papilionidae</taxon>
        <taxon>Parnassiinae</taxon>
        <taxon>Parnassini</taxon>
        <taxon>Parnassius</taxon>
        <taxon>Parnassius</taxon>
    </lineage>
</organism>